<evidence type="ECO:0000313" key="4">
    <source>
        <dbReference type="EMBL" id="TGG36819.1"/>
    </source>
</evidence>
<dbReference type="PROSITE" id="PS51900">
    <property type="entry name" value="CB"/>
    <property type="match status" value="1"/>
</dbReference>
<dbReference type="EMBL" id="SJSA01000002">
    <property type="protein sequence ID" value="TGG36819.1"/>
    <property type="molecule type" value="Genomic_DNA"/>
</dbReference>
<dbReference type="AlphaFoldDB" id="A0A4Z0V126"/>
<dbReference type="GO" id="GO:0003677">
    <property type="term" value="F:DNA binding"/>
    <property type="evidence" value="ECO:0007669"/>
    <property type="project" value="UniProtKB-UniRule"/>
</dbReference>
<feature type="domain" description="Core-binding (CB)" evidence="3">
    <location>
        <begin position="1"/>
        <end position="61"/>
    </location>
</feature>
<sequence>MRYRKTISELEIFLAGHRIHVADLSEMMMADWAIDLLCQGLAVSTVTRHLNSLNGMVKDAAKAGMIKQNNAARSISKSLSELRSVPALLGVSVFDGILSFLRDSLKEREDNRYNVFMDMVLFSMLNGAISLDSVSRLKKENMQDYDGVSLSILMRNIGKRRDYVFNIHQSELTSRQLKVAISSGVRSVFKSHIDELEFEPDELVRSMWVACVVRSGLSASEALGYVGDSAPYSIPEFCTPASVPNDGKNACMSVVNTMLTSGMPRWYVMQMRKGVRYDELRKEIYDKIRPCPLLYYPCETILKRSGNRKRKKERPFIDRTVFFRSYPEKIMPMFNAIGDKAWCYRVLGIPGSPYAVVPQHDMERFQRAIGLFTPDIEIHPLGSLTPKLGETVILIKAGFGNRVATVEDIIKTECGSAIFRVKLDTDNGYEFRIDVHACQLERI</sequence>
<reference evidence="4 5" key="1">
    <citation type="submission" date="2019-02" db="EMBL/GenBank/DDBJ databases">
        <title>Isolation and identification of novel species under the genus Muribaculum.</title>
        <authorList>
            <person name="Miyake S."/>
            <person name="Ding Y."/>
            <person name="Low A."/>
            <person name="Soh M."/>
            <person name="Seedorf H."/>
        </authorList>
    </citation>
    <scope>NUCLEOTIDE SEQUENCE [LARGE SCALE GENOMIC DNA]</scope>
    <source>
        <strain evidence="4 5">TLL-A3</strain>
    </source>
</reference>
<evidence type="ECO:0000259" key="3">
    <source>
        <dbReference type="PROSITE" id="PS51900"/>
    </source>
</evidence>
<keyword evidence="5" id="KW-1185">Reference proteome</keyword>
<evidence type="ECO:0000256" key="1">
    <source>
        <dbReference type="ARBA" id="ARBA00022908"/>
    </source>
</evidence>
<gene>
    <name evidence="4" type="ORF">EZ315_13380</name>
</gene>
<dbReference type="Proteomes" id="UP000297635">
    <property type="component" value="Unassembled WGS sequence"/>
</dbReference>
<comment type="caution">
    <text evidence="4">The sequence shown here is derived from an EMBL/GenBank/DDBJ whole genome shotgun (WGS) entry which is preliminary data.</text>
</comment>
<keyword evidence="2" id="KW-0238">DNA-binding</keyword>
<name>A0A4Z0V126_9BACT</name>
<organism evidence="4 5">
    <name type="scientific">Duncaniella freteri</name>
    <dbReference type="NCBI Taxonomy" id="2530391"/>
    <lineage>
        <taxon>Bacteria</taxon>
        <taxon>Pseudomonadati</taxon>
        <taxon>Bacteroidota</taxon>
        <taxon>Bacteroidia</taxon>
        <taxon>Bacteroidales</taxon>
        <taxon>Muribaculaceae</taxon>
        <taxon>Duncaniella</taxon>
    </lineage>
</organism>
<dbReference type="InterPro" id="IPR044068">
    <property type="entry name" value="CB"/>
</dbReference>
<proteinExistence type="predicted"/>
<evidence type="ECO:0000313" key="5">
    <source>
        <dbReference type="Proteomes" id="UP000297635"/>
    </source>
</evidence>
<evidence type="ECO:0000256" key="2">
    <source>
        <dbReference type="PROSITE-ProRule" id="PRU01248"/>
    </source>
</evidence>
<keyword evidence="1" id="KW-0229">DNA integration</keyword>
<protein>
    <recommendedName>
        <fullName evidence="3">Core-binding (CB) domain-containing protein</fullName>
    </recommendedName>
</protein>
<accession>A0A4Z0V126</accession>
<dbReference type="GO" id="GO:0015074">
    <property type="term" value="P:DNA integration"/>
    <property type="evidence" value="ECO:0007669"/>
    <property type="project" value="UniProtKB-KW"/>
</dbReference>